<name>D6TCS5_KTERA</name>
<accession>D6TCS5</accession>
<gene>
    <name evidence="1" type="ORF">Krac_9598</name>
</gene>
<reference evidence="1 2" key="1">
    <citation type="journal article" date="2011" name="Stand. Genomic Sci.">
        <title>Non-contiguous finished genome sequence and contextual data of the filamentous soil bacterium Ktedonobacter racemifer type strain (SOSP1-21).</title>
        <authorList>
            <person name="Chang Y.J."/>
            <person name="Land M."/>
            <person name="Hauser L."/>
            <person name="Chertkov O."/>
            <person name="Del Rio T.G."/>
            <person name="Nolan M."/>
            <person name="Copeland A."/>
            <person name="Tice H."/>
            <person name="Cheng J.F."/>
            <person name="Lucas S."/>
            <person name="Han C."/>
            <person name="Goodwin L."/>
            <person name="Pitluck S."/>
            <person name="Ivanova N."/>
            <person name="Ovchinikova G."/>
            <person name="Pati A."/>
            <person name="Chen A."/>
            <person name="Palaniappan K."/>
            <person name="Mavromatis K."/>
            <person name="Liolios K."/>
            <person name="Brettin T."/>
            <person name="Fiebig A."/>
            <person name="Rohde M."/>
            <person name="Abt B."/>
            <person name="Goker M."/>
            <person name="Detter J.C."/>
            <person name="Woyke T."/>
            <person name="Bristow J."/>
            <person name="Eisen J.A."/>
            <person name="Markowitz V."/>
            <person name="Hugenholtz P."/>
            <person name="Kyrpides N.C."/>
            <person name="Klenk H.P."/>
            <person name="Lapidus A."/>
        </authorList>
    </citation>
    <scope>NUCLEOTIDE SEQUENCE [LARGE SCALE GENOMIC DNA]</scope>
    <source>
        <strain evidence="2">DSM 44963</strain>
    </source>
</reference>
<protein>
    <submittedName>
        <fullName evidence="1">Uncharacterized protein</fullName>
    </submittedName>
</protein>
<dbReference type="STRING" id="485913.Krac_9598"/>
<evidence type="ECO:0000313" key="1">
    <source>
        <dbReference type="EMBL" id="EFH88189.1"/>
    </source>
</evidence>
<sequence length="61" mass="6883">MWVDKQRPSNHRCAQEGCQGKDNLALSVKLCGEKSLSPAVFLEQAHPAQLLFERAYQNLNI</sequence>
<dbReference type="Proteomes" id="UP000004508">
    <property type="component" value="Unassembled WGS sequence"/>
</dbReference>
<evidence type="ECO:0000313" key="2">
    <source>
        <dbReference type="Proteomes" id="UP000004508"/>
    </source>
</evidence>
<proteinExistence type="predicted"/>
<dbReference type="EMBL" id="ADVG01000001">
    <property type="protein sequence ID" value="EFH88189.1"/>
    <property type="molecule type" value="Genomic_DNA"/>
</dbReference>
<comment type="caution">
    <text evidence="1">The sequence shown here is derived from an EMBL/GenBank/DDBJ whole genome shotgun (WGS) entry which is preliminary data.</text>
</comment>
<organism evidence="1 2">
    <name type="scientific">Ktedonobacter racemifer DSM 44963</name>
    <dbReference type="NCBI Taxonomy" id="485913"/>
    <lineage>
        <taxon>Bacteria</taxon>
        <taxon>Bacillati</taxon>
        <taxon>Chloroflexota</taxon>
        <taxon>Ktedonobacteria</taxon>
        <taxon>Ktedonobacterales</taxon>
        <taxon>Ktedonobacteraceae</taxon>
        <taxon>Ktedonobacter</taxon>
    </lineage>
</organism>
<keyword evidence="2" id="KW-1185">Reference proteome</keyword>
<dbReference type="InParanoid" id="D6TCS5"/>
<dbReference type="AlphaFoldDB" id="D6TCS5"/>